<organism evidence="3 4">
    <name type="scientific">Pedococcus aerophilus</name>
    <dbReference type="NCBI Taxonomy" id="436356"/>
    <lineage>
        <taxon>Bacteria</taxon>
        <taxon>Bacillati</taxon>
        <taxon>Actinomycetota</taxon>
        <taxon>Actinomycetes</taxon>
        <taxon>Micrococcales</taxon>
        <taxon>Intrasporangiaceae</taxon>
        <taxon>Pedococcus</taxon>
    </lineage>
</organism>
<feature type="region of interest" description="Disordered" evidence="1">
    <location>
        <begin position="408"/>
        <end position="474"/>
    </location>
</feature>
<protein>
    <recommendedName>
        <fullName evidence="2">DUF222 domain-containing protein</fullName>
    </recommendedName>
</protein>
<accession>A0ABN3UPK4</accession>
<dbReference type="InterPro" id="IPR003870">
    <property type="entry name" value="DUF222"/>
</dbReference>
<gene>
    <name evidence="3" type="ORF">GCM10009867_20040</name>
</gene>
<evidence type="ECO:0000313" key="3">
    <source>
        <dbReference type="EMBL" id="GAA2736116.1"/>
    </source>
</evidence>
<reference evidence="4" key="1">
    <citation type="journal article" date="2019" name="Int. J. Syst. Evol. Microbiol.">
        <title>The Global Catalogue of Microorganisms (GCM) 10K type strain sequencing project: providing services to taxonomists for standard genome sequencing and annotation.</title>
        <authorList>
            <consortium name="The Broad Institute Genomics Platform"/>
            <consortium name="The Broad Institute Genome Sequencing Center for Infectious Disease"/>
            <person name="Wu L."/>
            <person name="Ma J."/>
        </authorList>
    </citation>
    <scope>NUCLEOTIDE SEQUENCE [LARGE SCALE GENOMIC DNA]</scope>
    <source>
        <strain evidence="4">JCM 16378</strain>
    </source>
</reference>
<feature type="domain" description="DUF222" evidence="2">
    <location>
        <begin position="316"/>
        <end position="388"/>
    </location>
</feature>
<name>A0ABN3UPK4_9MICO</name>
<proteinExistence type="predicted"/>
<feature type="compositionally biased region" description="Low complexity" evidence="1">
    <location>
        <begin position="432"/>
        <end position="449"/>
    </location>
</feature>
<sequence length="474" mass="49382">MVADAALGIVPVGTVQVLREIGALVDRVQTGDVVGGAAAGVALGEVDRVIARLQAVRLALLAEADRSQVAVGAGLTGTSAWLAARTRREGGQAARDVRLATALDDGLPATREALAAGDLSTEHAQVIATATAALPADVSWSDRALIETQLVRRARLVDPGTLRREGRRALAIAQRTRAEVDAHEDTVLRSEEDAALARTRLTWHHNGDGTTTGHFTVLTLAASILAKAVQQIAPPRRFAHRAATAAKTAGGAMGAATSVGVAGPVGGSSASGAAACGVREATWEAFRAADGDWAHRYGAAFVELLEHLPTDTLSGKVAATVVVTMDLDQLRAGVGAAHLDTGHDLSAGQARRLACNAGIVPAVLGGRSVPLDLGRQERFFTGAQRTALATTYDTCAATGCDRPYAWSERTTRTRGPREGAPTWPTRSRCAYTTTDEPTTRPSPTTSTPHRPGRRPSPTPGARSWAVFRCRGGRG</sequence>
<dbReference type="Proteomes" id="UP001501326">
    <property type="component" value="Unassembled WGS sequence"/>
</dbReference>
<evidence type="ECO:0000256" key="1">
    <source>
        <dbReference type="SAM" id="MobiDB-lite"/>
    </source>
</evidence>
<keyword evidence="4" id="KW-1185">Reference proteome</keyword>
<dbReference type="EMBL" id="BAAARN010000001">
    <property type="protein sequence ID" value="GAA2736116.1"/>
    <property type="molecule type" value="Genomic_DNA"/>
</dbReference>
<dbReference type="Pfam" id="PF02720">
    <property type="entry name" value="DUF222"/>
    <property type="match status" value="2"/>
</dbReference>
<comment type="caution">
    <text evidence="3">The sequence shown here is derived from an EMBL/GenBank/DDBJ whole genome shotgun (WGS) entry which is preliminary data.</text>
</comment>
<evidence type="ECO:0000313" key="4">
    <source>
        <dbReference type="Proteomes" id="UP001501326"/>
    </source>
</evidence>
<dbReference type="RefSeq" id="WP_344192714.1">
    <property type="nucleotide sequence ID" value="NZ_BAAARN010000001.1"/>
</dbReference>
<evidence type="ECO:0000259" key="2">
    <source>
        <dbReference type="Pfam" id="PF02720"/>
    </source>
</evidence>
<feature type="domain" description="DUF222" evidence="2">
    <location>
        <begin position="45"/>
        <end position="240"/>
    </location>
</feature>